<dbReference type="AlphaFoldDB" id="A0A451A326"/>
<name>A0A451A326_9GAMM</name>
<dbReference type="EMBL" id="CAADFX010000123">
    <property type="protein sequence ID" value="VFK60427.1"/>
    <property type="molecule type" value="Genomic_DNA"/>
</dbReference>
<gene>
    <name evidence="1" type="ORF">BECKTUN1418D_GA0071000_11238</name>
</gene>
<proteinExistence type="predicted"/>
<evidence type="ECO:0000313" key="1">
    <source>
        <dbReference type="EMBL" id="VFK60427.1"/>
    </source>
</evidence>
<reference evidence="1" key="1">
    <citation type="submission" date="2019-02" db="EMBL/GenBank/DDBJ databases">
        <authorList>
            <person name="Gruber-Vodicka R. H."/>
            <person name="Seah K. B. B."/>
        </authorList>
    </citation>
    <scope>NUCLEOTIDE SEQUENCE</scope>
    <source>
        <strain evidence="1">BECK_BY1</strain>
    </source>
</reference>
<organism evidence="1">
    <name type="scientific">Candidatus Kentrum sp. TUN</name>
    <dbReference type="NCBI Taxonomy" id="2126343"/>
    <lineage>
        <taxon>Bacteria</taxon>
        <taxon>Pseudomonadati</taxon>
        <taxon>Pseudomonadota</taxon>
        <taxon>Gammaproteobacteria</taxon>
        <taxon>Candidatus Kentrum</taxon>
    </lineage>
</organism>
<protein>
    <submittedName>
        <fullName evidence="1">Uncharacterized protein</fullName>
    </submittedName>
</protein>
<sequence length="62" mass="7390">MRFMKGYQFPSRQLLFQGKLKTLFDQIDSQRLYVAFYDVPFSYGGTRIVVIDCRISPERCCR</sequence>
<accession>A0A451A326</accession>